<dbReference type="InterPro" id="IPR001452">
    <property type="entry name" value="SH3_domain"/>
</dbReference>
<dbReference type="PROSITE" id="PS50002">
    <property type="entry name" value="SH3"/>
    <property type="match status" value="1"/>
</dbReference>
<sequence>MKVEIGYEVGGRYSLIDLNLKVISYKRHLSKISSFKEKEGGKEEEEDLSTSSFSKVLSSQENNSSEDYDMRGPTGLTATSSAIQHYPPQAAFYHPQSIPPNLSLPELQIMAQRQQQQIESQQHLLVAKEQRLKYLKQQDFKHHQMASEYDRLRRLREKVEAQELKLRKLRALRGQGEYTNNYQQHQSVTADLESIRSLFSEKEKELVLAVRKVEELTRQLDDIRRGHIGNSVNQQQYAPQLMELERLRRELAYRRQLNEQQNNMISQQRAQLSMGQEEMSKIDNRISELQERLTRKRMINQQLANQINAATAAKQAQLKSMQQQHHHQPPPPPTHHHPMNNVNNNHNSNNNNSNSNNNNGILVMKGGAGGVPPNNNGRMNKPVSTVEPFNRQQYSQPPSNEDSKYKTLPFNTKFQQNNDNATNNMNHLILPDHQGNYDNKPVGNVVPVFQNSNNNSGEYYGSSMDPYGNSSSVLPKVKTALFPKPTSNLNEGGSSEEDTSITILKGGALPNPTLSVSSHPAEEGTSVDDDDDEDDNYDRCSTTDNEDDRNGNRNHIRGNSNHNVHISINRRIEMPPAFHFPEDQTPPSDLLGADMLHHGGGQQLLYQPRDVADNASLFPMMNRIYQEFDHLSSEEKNQVLQDQSGDSDPDNSNDHPIIITTTPSLKTKKGNLKPKNAPKHNKRVSFDPLALLLDASLDGELDLVMKTAKEVEDPSAANDEGITALHNAICAGHIDIVHFLVEFGCDVNAQDSDGWTPLHCAASCNNLAMVKFLVERGACVFATTLSDKETAAEKCEEEEEGFHGCSEYLYSIQDKLGSSNGGVVYAVFDYVASQSDELNFKLNEKINVQKKIDENEMEWWWCQNQEKTIGLCSSKLPWILPKGQTSV</sequence>
<protein>
    <submittedName>
        <fullName evidence="9">PPP1R13B</fullName>
    </submittedName>
</protein>
<keyword evidence="5" id="KW-0040">ANK repeat</keyword>
<feature type="compositionally biased region" description="Low complexity" evidence="8">
    <location>
        <begin position="339"/>
        <end position="359"/>
    </location>
</feature>
<feature type="region of interest" description="Disordered" evidence="8">
    <location>
        <begin position="309"/>
        <end position="384"/>
    </location>
</feature>
<feature type="coiled-coil region" evidence="7">
    <location>
        <begin position="111"/>
        <end position="172"/>
    </location>
</feature>
<evidence type="ECO:0000256" key="3">
    <source>
        <dbReference type="ARBA" id="ARBA00022703"/>
    </source>
</evidence>
<organism evidence="9 10">
    <name type="scientific">Lepeophtheirus salmonis</name>
    <name type="common">Salmon louse</name>
    <name type="synonym">Caligus salmonis</name>
    <dbReference type="NCBI Taxonomy" id="72036"/>
    <lineage>
        <taxon>Eukaryota</taxon>
        <taxon>Metazoa</taxon>
        <taxon>Ecdysozoa</taxon>
        <taxon>Arthropoda</taxon>
        <taxon>Crustacea</taxon>
        <taxon>Multicrustacea</taxon>
        <taxon>Hexanauplia</taxon>
        <taxon>Copepoda</taxon>
        <taxon>Siphonostomatoida</taxon>
        <taxon>Caligidae</taxon>
        <taxon>Lepeophtheirus</taxon>
    </lineage>
</organism>
<feature type="compositionally biased region" description="Basic residues" evidence="8">
    <location>
        <begin position="666"/>
        <end position="681"/>
    </location>
</feature>
<dbReference type="InterPro" id="IPR036028">
    <property type="entry name" value="SH3-like_dom_sf"/>
</dbReference>
<dbReference type="PROSITE" id="PS50088">
    <property type="entry name" value="ANK_REPEAT"/>
    <property type="match status" value="2"/>
</dbReference>
<accession>A0A7R8CVH9</accession>
<dbReference type="SUPFAM" id="SSF48403">
    <property type="entry name" value="Ankyrin repeat"/>
    <property type="match status" value="1"/>
</dbReference>
<keyword evidence="2" id="KW-0728">SH3 domain</keyword>
<keyword evidence="7" id="KW-0175">Coiled coil</keyword>
<evidence type="ECO:0000256" key="5">
    <source>
        <dbReference type="ARBA" id="ARBA00023043"/>
    </source>
</evidence>
<dbReference type="GO" id="GO:0006915">
    <property type="term" value="P:apoptotic process"/>
    <property type="evidence" value="ECO:0007669"/>
    <property type="project" value="UniProtKB-KW"/>
</dbReference>
<keyword evidence="3" id="KW-0053">Apoptosis</keyword>
<dbReference type="InterPro" id="IPR047163">
    <property type="entry name" value="ASPP1/2"/>
</dbReference>
<dbReference type="Gene3D" id="1.25.40.20">
    <property type="entry name" value="Ankyrin repeat-containing domain"/>
    <property type="match status" value="1"/>
</dbReference>
<reference evidence="9" key="1">
    <citation type="submission" date="2021-02" db="EMBL/GenBank/DDBJ databases">
        <authorList>
            <person name="Bekaert M."/>
        </authorList>
    </citation>
    <scope>NUCLEOTIDE SEQUENCE</scope>
    <source>
        <strain evidence="9">IoA-00</strain>
    </source>
</reference>
<dbReference type="OrthoDB" id="10038642at2759"/>
<feature type="compositionally biased region" description="Basic residues" evidence="8">
    <location>
        <begin position="324"/>
        <end position="338"/>
    </location>
</feature>
<dbReference type="PANTHER" id="PTHR24131">
    <property type="entry name" value="APOPTOSIS-STIMULATING OF P53 PROTEIN"/>
    <property type="match status" value="1"/>
</dbReference>
<evidence type="ECO:0000313" key="9">
    <source>
        <dbReference type="EMBL" id="CAF2945143.1"/>
    </source>
</evidence>
<dbReference type="InterPro" id="IPR002110">
    <property type="entry name" value="Ankyrin_rpt"/>
</dbReference>
<dbReference type="Proteomes" id="UP000675881">
    <property type="component" value="Chromosome 5"/>
</dbReference>
<evidence type="ECO:0000256" key="6">
    <source>
        <dbReference type="ARBA" id="ARBA00023242"/>
    </source>
</evidence>
<comment type="subcellular location">
    <subcellularLocation>
        <location evidence="1">Nucleus</location>
    </subcellularLocation>
</comment>
<keyword evidence="6" id="KW-0539">Nucleus</keyword>
<dbReference type="Pfam" id="PF12796">
    <property type="entry name" value="Ank_2"/>
    <property type="match status" value="1"/>
</dbReference>
<name>A0A7R8CVH9_LEPSM</name>
<proteinExistence type="predicted"/>
<evidence type="ECO:0000256" key="4">
    <source>
        <dbReference type="ARBA" id="ARBA00022737"/>
    </source>
</evidence>
<feature type="region of interest" description="Disordered" evidence="8">
    <location>
        <begin position="35"/>
        <end position="80"/>
    </location>
</feature>
<feature type="compositionally biased region" description="Acidic residues" evidence="8">
    <location>
        <begin position="525"/>
        <end position="536"/>
    </location>
</feature>
<dbReference type="PANTHER" id="PTHR24131:SF10">
    <property type="entry name" value="ANKYRIN-REPEAT, SH3-DOMAIN, AND PROLINE-RICH-REGION CONTAINING PROTEIN, ISOFORM B"/>
    <property type="match status" value="1"/>
</dbReference>
<dbReference type="SUPFAM" id="SSF50044">
    <property type="entry name" value="SH3-domain"/>
    <property type="match status" value="1"/>
</dbReference>
<dbReference type="GO" id="GO:0005634">
    <property type="term" value="C:nucleus"/>
    <property type="evidence" value="ECO:0007669"/>
    <property type="project" value="UniProtKB-SubCell"/>
</dbReference>
<evidence type="ECO:0000256" key="8">
    <source>
        <dbReference type="SAM" id="MobiDB-lite"/>
    </source>
</evidence>
<dbReference type="GO" id="GO:0002039">
    <property type="term" value="F:p53 binding"/>
    <property type="evidence" value="ECO:0007669"/>
    <property type="project" value="InterPro"/>
</dbReference>
<dbReference type="EMBL" id="HG994584">
    <property type="protein sequence ID" value="CAF2945143.1"/>
    <property type="molecule type" value="Genomic_DNA"/>
</dbReference>
<keyword evidence="10" id="KW-1185">Reference proteome</keyword>
<dbReference type="AlphaFoldDB" id="A0A7R8CVH9"/>
<dbReference type="PROSITE" id="PS50297">
    <property type="entry name" value="ANK_REP_REGION"/>
    <property type="match status" value="2"/>
</dbReference>
<evidence type="ECO:0000256" key="2">
    <source>
        <dbReference type="ARBA" id="ARBA00022443"/>
    </source>
</evidence>
<feature type="coiled-coil region" evidence="7">
    <location>
        <begin position="272"/>
        <end position="306"/>
    </location>
</feature>
<gene>
    <name evidence="9" type="ORF">LSAA_10133</name>
</gene>
<feature type="region of interest" description="Disordered" evidence="8">
    <location>
        <begin position="505"/>
        <end position="562"/>
    </location>
</feature>
<dbReference type="InterPro" id="IPR036770">
    <property type="entry name" value="Ankyrin_rpt-contain_sf"/>
</dbReference>
<feature type="region of interest" description="Disordered" evidence="8">
    <location>
        <begin position="635"/>
        <end position="681"/>
    </location>
</feature>
<dbReference type="Pfam" id="PF00018">
    <property type="entry name" value="SH3_1"/>
    <property type="match status" value="1"/>
</dbReference>
<evidence type="ECO:0000256" key="7">
    <source>
        <dbReference type="SAM" id="Coils"/>
    </source>
</evidence>
<keyword evidence="4" id="KW-0677">Repeat</keyword>
<feature type="compositionally biased region" description="Low complexity" evidence="8">
    <location>
        <begin position="49"/>
        <end position="59"/>
    </location>
</feature>
<dbReference type="FunFam" id="1.25.40.20:FF:000008">
    <property type="entry name" value="Apoptosis-stimulating of p53 protein 2 isoform 1"/>
    <property type="match status" value="1"/>
</dbReference>
<evidence type="ECO:0000313" key="10">
    <source>
        <dbReference type="Proteomes" id="UP000675881"/>
    </source>
</evidence>
<evidence type="ECO:0000256" key="1">
    <source>
        <dbReference type="ARBA" id="ARBA00004123"/>
    </source>
</evidence>
<dbReference type="SMART" id="SM00248">
    <property type="entry name" value="ANK"/>
    <property type="match status" value="2"/>
</dbReference>
<feature type="region of interest" description="Disordered" evidence="8">
    <location>
        <begin position="577"/>
        <end position="596"/>
    </location>
</feature>
<dbReference type="GO" id="GO:0042981">
    <property type="term" value="P:regulation of apoptotic process"/>
    <property type="evidence" value="ECO:0007669"/>
    <property type="project" value="InterPro"/>
</dbReference>